<keyword evidence="6 7" id="KW-0472">Membrane</keyword>
<dbReference type="Proteomes" id="UP000031278">
    <property type="component" value="Unassembled WGS sequence"/>
</dbReference>
<evidence type="ECO:0000256" key="3">
    <source>
        <dbReference type="ARBA" id="ARBA00022475"/>
    </source>
</evidence>
<organism evidence="8 9">
    <name type="scientific">Photobacterium gaetbulicola</name>
    <dbReference type="NCBI Taxonomy" id="1295392"/>
    <lineage>
        <taxon>Bacteria</taxon>
        <taxon>Pseudomonadati</taxon>
        <taxon>Pseudomonadota</taxon>
        <taxon>Gammaproteobacteria</taxon>
        <taxon>Vibrionales</taxon>
        <taxon>Vibrionaceae</taxon>
        <taxon>Photobacterium</taxon>
    </lineage>
</organism>
<name>A0A0B9FQY1_9GAMM</name>
<comment type="caution">
    <text evidence="8">The sequence shown here is derived from an EMBL/GenBank/DDBJ whole genome shotgun (WGS) entry which is preliminary data.</text>
</comment>
<keyword evidence="5 7" id="KW-1133">Transmembrane helix</keyword>
<keyword evidence="3" id="KW-1003">Cell membrane</keyword>
<sequence>MMKKKHTQFQKAWRLFILFGCLAALITMVEYGSNLAKENYRTLSDQTQQLSRLVVRQAADTASEDVIEKNQDRLQLLVEQLAKEPLLLDATIYDLEGVTLAKSQDALPLPQVTGLSTPLAVASYGRQQLIEPIMSQHQVVGFVRITLEHDKLIAETMADIDAITNIIRALIATAMAIGFLLAYTFGNRKQNWHFPILLSTEKGR</sequence>
<accession>A0A0B9FQY1</accession>
<dbReference type="Pfam" id="PF10144">
    <property type="entry name" value="SMP_2"/>
    <property type="match status" value="1"/>
</dbReference>
<gene>
    <name evidence="8" type="ORF">RJ45_25380</name>
</gene>
<comment type="similarity">
    <text evidence="2">Belongs to the Smp family.</text>
</comment>
<dbReference type="InterPro" id="IPR019305">
    <property type="entry name" value="Uncharacterised_Smp"/>
</dbReference>
<dbReference type="AlphaFoldDB" id="A0A0B9FQY1"/>
<evidence type="ECO:0000313" key="9">
    <source>
        <dbReference type="Proteomes" id="UP000031278"/>
    </source>
</evidence>
<evidence type="ECO:0000256" key="1">
    <source>
        <dbReference type="ARBA" id="ARBA00004236"/>
    </source>
</evidence>
<evidence type="ECO:0000256" key="7">
    <source>
        <dbReference type="SAM" id="Phobius"/>
    </source>
</evidence>
<feature type="transmembrane region" description="Helical" evidence="7">
    <location>
        <begin position="166"/>
        <end position="185"/>
    </location>
</feature>
<evidence type="ECO:0000256" key="6">
    <source>
        <dbReference type="ARBA" id="ARBA00023136"/>
    </source>
</evidence>
<dbReference type="EMBL" id="JWLZ01000221">
    <property type="protein sequence ID" value="KHT58454.1"/>
    <property type="molecule type" value="Genomic_DNA"/>
</dbReference>
<dbReference type="RefSeq" id="WP_039469519.1">
    <property type="nucleotide sequence ID" value="NZ_JWLZ01000221.1"/>
</dbReference>
<evidence type="ECO:0000313" key="8">
    <source>
        <dbReference type="EMBL" id="KHT58454.1"/>
    </source>
</evidence>
<reference evidence="8 9" key="1">
    <citation type="submission" date="2014-12" db="EMBL/GenBank/DDBJ databases">
        <title>Genome sequencing of Photobacterium gaetbulicola AD005a.</title>
        <authorList>
            <person name="Adrian T.G.S."/>
            <person name="Chan K.G."/>
        </authorList>
    </citation>
    <scope>NUCLEOTIDE SEQUENCE [LARGE SCALE GENOMIC DNA]</scope>
    <source>
        <strain evidence="8 9">AD005a</strain>
    </source>
</reference>
<dbReference type="GO" id="GO:0005886">
    <property type="term" value="C:plasma membrane"/>
    <property type="evidence" value="ECO:0007669"/>
    <property type="project" value="UniProtKB-SubCell"/>
</dbReference>
<keyword evidence="4 7" id="KW-0812">Transmembrane</keyword>
<evidence type="ECO:0000256" key="2">
    <source>
        <dbReference type="ARBA" id="ARBA00005362"/>
    </source>
</evidence>
<proteinExistence type="inferred from homology"/>
<evidence type="ECO:0000256" key="5">
    <source>
        <dbReference type="ARBA" id="ARBA00022989"/>
    </source>
</evidence>
<comment type="subcellular location">
    <subcellularLocation>
        <location evidence="1">Cell membrane</location>
    </subcellularLocation>
</comment>
<protein>
    <submittedName>
        <fullName evidence="8">SerB-cotransposed membrane protein</fullName>
    </submittedName>
</protein>
<evidence type="ECO:0000256" key="4">
    <source>
        <dbReference type="ARBA" id="ARBA00022692"/>
    </source>
</evidence>